<keyword evidence="5 7" id="KW-1133">Transmembrane helix</keyword>
<feature type="transmembrane region" description="Helical" evidence="7">
    <location>
        <begin position="294"/>
        <end position="319"/>
    </location>
</feature>
<feature type="transmembrane region" description="Helical" evidence="7">
    <location>
        <begin position="418"/>
        <end position="439"/>
    </location>
</feature>
<feature type="transmembrane region" description="Helical" evidence="7">
    <location>
        <begin position="109"/>
        <end position="130"/>
    </location>
</feature>
<evidence type="ECO:0000256" key="5">
    <source>
        <dbReference type="ARBA" id="ARBA00022989"/>
    </source>
</evidence>
<dbReference type="AlphaFoldDB" id="A0A2H0B6T0"/>
<evidence type="ECO:0000313" key="8">
    <source>
        <dbReference type="EMBL" id="PIP53375.1"/>
    </source>
</evidence>
<reference evidence="8 9" key="1">
    <citation type="submission" date="2017-09" db="EMBL/GenBank/DDBJ databases">
        <title>Depth-based differentiation of microbial function through sediment-hosted aquifers and enrichment of novel symbionts in the deep terrestrial subsurface.</title>
        <authorList>
            <person name="Probst A.J."/>
            <person name="Ladd B."/>
            <person name="Jarett J.K."/>
            <person name="Geller-Mcgrath D.E."/>
            <person name="Sieber C.M."/>
            <person name="Emerson J.B."/>
            <person name="Anantharaman K."/>
            <person name="Thomas B.C."/>
            <person name="Malmstrom R."/>
            <person name="Stieglmeier M."/>
            <person name="Klingl A."/>
            <person name="Woyke T."/>
            <person name="Ryan C.M."/>
            <person name="Banfield J.F."/>
        </authorList>
    </citation>
    <scope>NUCLEOTIDE SEQUENCE [LARGE SCALE GENOMIC DNA]</scope>
    <source>
        <strain evidence="8">CG23_combo_of_CG06-09_8_20_14_all_34_8</strain>
    </source>
</reference>
<keyword evidence="6 7" id="KW-0472">Membrane</keyword>
<feature type="transmembrane region" description="Helical" evidence="7">
    <location>
        <begin position="176"/>
        <end position="196"/>
    </location>
</feature>
<name>A0A2H0B6T0_9BACT</name>
<evidence type="ECO:0000256" key="2">
    <source>
        <dbReference type="ARBA" id="ARBA00007430"/>
    </source>
</evidence>
<gene>
    <name evidence="8" type="ORF">COX08_01310</name>
</gene>
<evidence type="ECO:0000256" key="4">
    <source>
        <dbReference type="ARBA" id="ARBA00022692"/>
    </source>
</evidence>
<keyword evidence="3" id="KW-1003">Cell membrane</keyword>
<comment type="caution">
    <text evidence="8">The sequence shown here is derived from an EMBL/GenBank/DDBJ whole genome shotgun (WGS) entry which is preliminary data.</text>
</comment>
<dbReference type="EMBL" id="PCSR01000031">
    <property type="protein sequence ID" value="PIP53375.1"/>
    <property type="molecule type" value="Genomic_DNA"/>
</dbReference>
<dbReference type="Proteomes" id="UP000229459">
    <property type="component" value="Unassembled WGS sequence"/>
</dbReference>
<evidence type="ECO:0000313" key="9">
    <source>
        <dbReference type="Proteomes" id="UP000229459"/>
    </source>
</evidence>
<feature type="transmembrane region" description="Helical" evidence="7">
    <location>
        <begin position="385"/>
        <end position="406"/>
    </location>
</feature>
<feature type="non-terminal residue" evidence="8">
    <location>
        <position position="455"/>
    </location>
</feature>
<feature type="transmembrane region" description="Helical" evidence="7">
    <location>
        <begin position="361"/>
        <end position="379"/>
    </location>
</feature>
<evidence type="ECO:0000256" key="6">
    <source>
        <dbReference type="ARBA" id="ARBA00023136"/>
    </source>
</evidence>
<feature type="transmembrane region" description="Helical" evidence="7">
    <location>
        <begin position="47"/>
        <end position="70"/>
    </location>
</feature>
<evidence type="ECO:0000256" key="1">
    <source>
        <dbReference type="ARBA" id="ARBA00004651"/>
    </source>
</evidence>
<comment type="subcellular location">
    <subcellularLocation>
        <location evidence="1">Cell membrane</location>
        <topology evidence="1">Multi-pass membrane protein</topology>
    </subcellularLocation>
</comment>
<dbReference type="GO" id="GO:0005886">
    <property type="term" value="C:plasma membrane"/>
    <property type="evidence" value="ECO:0007669"/>
    <property type="project" value="UniProtKB-SubCell"/>
</dbReference>
<dbReference type="InterPro" id="IPR050833">
    <property type="entry name" value="Poly_Biosynth_Transport"/>
</dbReference>
<feature type="transmembrane region" description="Helical" evidence="7">
    <location>
        <begin position="82"/>
        <end position="103"/>
    </location>
</feature>
<dbReference type="PANTHER" id="PTHR30250:SF10">
    <property type="entry name" value="LIPOPOLYSACCHARIDE BIOSYNTHESIS PROTEIN WZXC"/>
    <property type="match status" value="1"/>
</dbReference>
<keyword evidence="4 7" id="KW-0812">Transmembrane</keyword>
<proteinExistence type="inferred from homology"/>
<evidence type="ECO:0000256" key="3">
    <source>
        <dbReference type="ARBA" id="ARBA00022475"/>
    </source>
</evidence>
<accession>A0A2H0B6T0</accession>
<sequence>MNSPQLLGKRAVNSIITLTSRTLFLNLVNFAGAFALTIFLSPGDFGIFIITSTIIDILTYFSDIGLAGALIQKKEEPKSEEINATFTIQMTLVSISILIALIFSKNIIAIYSLNTISLWLLYSLLLSFFFSSLKTIPSVIAERSLQFSKVVLPQIVETIIFNVIVVVLAWKGYGVISYVVAVLARAISGTIVIYLLVPYRPRLFFSIASIKGLLKFGIPFQLNSFIAVLKDKVSLLILGKIIGIEALGILGWAEKWANLPLRYFLDASTKVSFSLFSRLQDEKDKLRTALENSLYFISVLVFPMLAGSSIAMPLLVLIIPKYSKWNSGLPVFQLFLISAAVAAISTFLSNTLTALGKVKSVLGLMIMWTILTLTFYPILAIKFGITGIGLASILVSCSSIVPYFLVKRHINFSLLPQIVPALLASLIMTAILHYIQFFLPQNFVGLGAIIIIGMI</sequence>
<protein>
    <submittedName>
        <fullName evidence="8">Uncharacterized protein</fullName>
    </submittedName>
</protein>
<feature type="transmembrane region" description="Helical" evidence="7">
    <location>
        <begin position="331"/>
        <end position="349"/>
    </location>
</feature>
<feature type="transmembrane region" description="Helical" evidence="7">
    <location>
        <begin position="150"/>
        <end position="170"/>
    </location>
</feature>
<dbReference type="Pfam" id="PF13440">
    <property type="entry name" value="Polysacc_synt_3"/>
    <property type="match status" value="1"/>
</dbReference>
<dbReference type="PANTHER" id="PTHR30250">
    <property type="entry name" value="PST FAMILY PREDICTED COLANIC ACID TRANSPORTER"/>
    <property type="match status" value="1"/>
</dbReference>
<comment type="similarity">
    <text evidence="2">Belongs to the polysaccharide synthase family.</text>
</comment>
<feature type="transmembrane region" description="Helical" evidence="7">
    <location>
        <begin position="23"/>
        <end position="41"/>
    </location>
</feature>
<organism evidence="8 9">
    <name type="scientific">Candidatus Beckwithbacteria bacterium CG23_combo_of_CG06-09_8_20_14_all_34_8</name>
    <dbReference type="NCBI Taxonomy" id="1974497"/>
    <lineage>
        <taxon>Bacteria</taxon>
        <taxon>Candidatus Beckwithiibacteriota</taxon>
    </lineage>
</organism>
<evidence type="ECO:0000256" key="7">
    <source>
        <dbReference type="SAM" id="Phobius"/>
    </source>
</evidence>